<dbReference type="Gene3D" id="1.20.1280.290">
    <property type="match status" value="2"/>
</dbReference>
<evidence type="ECO:0000313" key="11">
    <source>
        <dbReference type="Proteomes" id="UP001626550"/>
    </source>
</evidence>
<dbReference type="GO" id="GO:0016020">
    <property type="term" value="C:membrane"/>
    <property type="evidence" value="ECO:0007669"/>
    <property type="project" value="UniProtKB-SubCell"/>
</dbReference>
<feature type="transmembrane region" description="Helical" evidence="9">
    <location>
        <begin position="154"/>
        <end position="174"/>
    </location>
</feature>
<feature type="transmembrane region" description="Helical" evidence="9">
    <location>
        <begin position="75"/>
        <end position="93"/>
    </location>
</feature>
<keyword evidence="4" id="KW-0677">Repeat</keyword>
<evidence type="ECO:0000256" key="3">
    <source>
        <dbReference type="ARBA" id="ARBA00022692"/>
    </source>
</evidence>
<accession>A0ABD2Q4A5</accession>
<keyword evidence="11" id="KW-1185">Reference proteome</keyword>
<evidence type="ECO:0000256" key="1">
    <source>
        <dbReference type="ARBA" id="ARBA00004141"/>
    </source>
</evidence>
<dbReference type="SMART" id="SM00679">
    <property type="entry name" value="CTNS"/>
    <property type="match status" value="2"/>
</dbReference>
<evidence type="ECO:0000256" key="2">
    <source>
        <dbReference type="ARBA" id="ARBA00022448"/>
    </source>
</evidence>
<keyword evidence="2" id="KW-0813">Transport</keyword>
<dbReference type="Proteomes" id="UP001626550">
    <property type="component" value="Unassembled WGS sequence"/>
</dbReference>
<organism evidence="10 11">
    <name type="scientific">Cichlidogyrus casuarinus</name>
    <dbReference type="NCBI Taxonomy" id="1844966"/>
    <lineage>
        <taxon>Eukaryota</taxon>
        <taxon>Metazoa</taxon>
        <taxon>Spiralia</taxon>
        <taxon>Lophotrochozoa</taxon>
        <taxon>Platyhelminthes</taxon>
        <taxon>Monogenea</taxon>
        <taxon>Monopisthocotylea</taxon>
        <taxon>Dactylogyridea</taxon>
        <taxon>Ancyrocephalidae</taxon>
        <taxon>Cichlidogyrus</taxon>
    </lineage>
</organism>
<evidence type="ECO:0000256" key="6">
    <source>
        <dbReference type="ARBA" id="ARBA00023136"/>
    </source>
</evidence>
<evidence type="ECO:0000313" key="10">
    <source>
        <dbReference type="EMBL" id="KAL3313541.1"/>
    </source>
</evidence>
<dbReference type="PIRSF" id="PIRSF023381">
    <property type="entry name" value="MannP-dilichol_defect-1p"/>
    <property type="match status" value="1"/>
</dbReference>
<gene>
    <name evidence="10" type="ORF">Ciccas_007858</name>
</gene>
<dbReference type="PANTHER" id="PTHR12226:SF2">
    <property type="entry name" value="MANNOSE-P-DOLICHOL UTILIZATION DEFECT 1 PROTEIN"/>
    <property type="match status" value="1"/>
</dbReference>
<evidence type="ECO:0000256" key="4">
    <source>
        <dbReference type="ARBA" id="ARBA00022737"/>
    </source>
</evidence>
<evidence type="ECO:0000256" key="7">
    <source>
        <dbReference type="ARBA" id="ARBA00038475"/>
    </source>
</evidence>
<sequence>MPLVTCFRLGLSKALGIGVILGSVLVKVPQVYSIIKSKSGAGLSIPSLALELFCYTSMAAYGHMNKFPFSAYGEAFFLALQVFIITFLVFKYQKSSSSAFIFGAIFILFASVLIMNALPHEVISTLQGFNTPISVISKLLQAYSNFSNKSTGQLSLVSMLLIFLGSLARIFTSLVETGDVLMITNFIFSSSCNALILGQILYYGDRPKIKVE</sequence>
<dbReference type="InterPro" id="IPR016817">
    <property type="entry name" value="MannP-dilichol_defect-1"/>
</dbReference>
<dbReference type="Pfam" id="PF04193">
    <property type="entry name" value="PQ-loop"/>
    <property type="match status" value="2"/>
</dbReference>
<keyword evidence="3 8" id="KW-0812">Transmembrane</keyword>
<feature type="transmembrane region" description="Helical" evidence="9">
    <location>
        <begin position="40"/>
        <end position="63"/>
    </location>
</feature>
<feature type="transmembrane region" description="Helical" evidence="9">
    <location>
        <begin position="180"/>
        <end position="203"/>
    </location>
</feature>
<evidence type="ECO:0000256" key="9">
    <source>
        <dbReference type="SAM" id="Phobius"/>
    </source>
</evidence>
<comment type="similarity">
    <text evidence="7 8">Belongs to the MPDU1 (TC 2.A.43.3) family.</text>
</comment>
<feature type="transmembrane region" description="Helical" evidence="9">
    <location>
        <begin position="99"/>
        <end position="118"/>
    </location>
</feature>
<dbReference type="PANTHER" id="PTHR12226">
    <property type="entry name" value="MANNOSE-P-DOLICHOL UTILIZATION DEFECT 1 LEC35 -RELATED"/>
    <property type="match status" value="1"/>
</dbReference>
<reference evidence="10 11" key="1">
    <citation type="submission" date="2024-11" db="EMBL/GenBank/DDBJ databases">
        <title>Adaptive evolution of stress response genes in parasites aligns with host niche diversity.</title>
        <authorList>
            <person name="Hahn C."/>
            <person name="Resl P."/>
        </authorList>
    </citation>
    <scope>NUCLEOTIDE SEQUENCE [LARGE SCALE GENOMIC DNA]</scope>
    <source>
        <strain evidence="10">EGGRZ-B1_66</strain>
        <tissue evidence="10">Body</tissue>
    </source>
</reference>
<name>A0ABD2Q4A5_9PLAT</name>
<dbReference type="EMBL" id="JBJKFK010001276">
    <property type="protein sequence ID" value="KAL3313541.1"/>
    <property type="molecule type" value="Genomic_DNA"/>
</dbReference>
<comment type="subcellular location">
    <subcellularLocation>
        <location evidence="1 8">Membrane</location>
        <topology evidence="1 8">Multi-pass membrane protein</topology>
    </subcellularLocation>
</comment>
<evidence type="ECO:0000256" key="8">
    <source>
        <dbReference type="PIRNR" id="PIRNR023381"/>
    </source>
</evidence>
<proteinExistence type="inferred from homology"/>
<keyword evidence="5 8" id="KW-1133">Transmembrane helix</keyword>
<dbReference type="InterPro" id="IPR006603">
    <property type="entry name" value="PQ-loop_rpt"/>
</dbReference>
<keyword evidence="6 8" id="KW-0472">Membrane</keyword>
<protein>
    <recommendedName>
        <fullName evidence="8">Mannose-P-dolichol utilization defect 1 protein homolog</fullName>
    </recommendedName>
</protein>
<evidence type="ECO:0000256" key="5">
    <source>
        <dbReference type="ARBA" id="ARBA00022989"/>
    </source>
</evidence>
<dbReference type="FunFam" id="1.20.1280.290:FF:000006">
    <property type="entry name" value="mannose-P-dolichol utilization defect 1 protein"/>
    <property type="match status" value="1"/>
</dbReference>
<comment type="caution">
    <text evidence="10">The sequence shown here is derived from an EMBL/GenBank/DDBJ whole genome shotgun (WGS) entry which is preliminary data.</text>
</comment>
<dbReference type="AlphaFoldDB" id="A0ABD2Q4A5"/>